<name>A0A183CY28_9BILA</name>
<dbReference type="WBParaSite" id="GPUH_0000137101-mRNA-1">
    <property type="protein sequence ID" value="GPUH_0000137101-mRNA-1"/>
    <property type="gene ID" value="GPUH_0000137101"/>
</dbReference>
<gene>
    <name evidence="1" type="ORF">GPUH_LOCUS1369</name>
</gene>
<proteinExistence type="predicted"/>
<reference evidence="3" key="1">
    <citation type="submission" date="2016-06" db="UniProtKB">
        <authorList>
            <consortium name="WormBaseParasite"/>
        </authorList>
    </citation>
    <scope>IDENTIFICATION</scope>
</reference>
<dbReference type="EMBL" id="UYRT01001632">
    <property type="protein sequence ID" value="VDK29899.1"/>
    <property type="molecule type" value="Genomic_DNA"/>
</dbReference>
<evidence type="ECO:0000313" key="1">
    <source>
        <dbReference type="EMBL" id="VDK29899.1"/>
    </source>
</evidence>
<accession>A0A183CY28</accession>
<protein>
    <submittedName>
        <fullName evidence="1 3">Uncharacterized protein</fullName>
    </submittedName>
</protein>
<dbReference type="Proteomes" id="UP000271098">
    <property type="component" value="Unassembled WGS sequence"/>
</dbReference>
<reference evidence="1 2" key="2">
    <citation type="submission" date="2018-11" db="EMBL/GenBank/DDBJ databases">
        <authorList>
            <consortium name="Pathogen Informatics"/>
        </authorList>
    </citation>
    <scope>NUCLEOTIDE SEQUENCE [LARGE SCALE GENOMIC DNA]</scope>
</reference>
<keyword evidence="2" id="KW-1185">Reference proteome</keyword>
<sequence>MSSWILSNRDEDPEEQRMSGPILTKEELEIAELGYDCFLLIVSVQFIDVNIVPELTESSSLCALLLPPGAVIHAYSGSRVVLIAPVDSREDNDEVGAATVLAVQ</sequence>
<evidence type="ECO:0000313" key="2">
    <source>
        <dbReference type="Proteomes" id="UP000271098"/>
    </source>
</evidence>
<evidence type="ECO:0000313" key="3">
    <source>
        <dbReference type="WBParaSite" id="GPUH_0000137101-mRNA-1"/>
    </source>
</evidence>
<dbReference type="AlphaFoldDB" id="A0A183CY28"/>
<organism evidence="3">
    <name type="scientific">Gongylonema pulchrum</name>
    <dbReference type="NCBI Taxonomy" id="637853"/>
    <lineage>
        <taxon>Eukaryota</taxon>
        <taxon>Metazoa</taxon>
        <taxon>Ecdysozoa</taxon>
        <taxon>Nematoda</taxon>
        <taxon>Chromadorea</taxon>
        <taxon>Rhabditida</taxon>
        <taxon>Spirurina</taxon>
        <taxon>Spiruromorpha</taxon>
        <taxon>Spiruroidea</taxon>
        <taxon>Gongylonematidae</taxon>
        <taxon>Gongylonema</taxon>
    </lineage>
</organism>